<name>A0A8T1EGV6_9STRA</name>
<dbReference type="EMBL" id="RCMK01000037">
    <property type="protein sequence ID" value="KAG2952423.1"/>
    <property type="molecule type" value="Genomic_DNA"/>
</dbReference>
<dbReference type="PANTHER" id="PTHR37984:SF5">
    <property type="entry name" value="PROTEIN NYNRIN-LIKE"/>
    <property type="match status" value="1"/>
</dbReference>
<gene>
    <name evidence="3" type="ORF">PC117_g2815</name>
    <name evidence="4" type="ORF">PC129_g21136</name>
</gene>
<dbReference type="GO" id="GO:0003676">
    <property type="term" value="F:nucleic acid binding"/>
    <property type="evidence" value="ECO:0007669"/>
    <property type="project" value="InterPro"/>
</dbReference>
<dbReference type="InterPro" id="IPR050951">
    <property type="entry name" value="Retrovirus_Pol_polyprotein"/>
</dbReference>
<sequence>MLRLQYEQEPSAATRVLTRQHLSRATVPDCVNGFCDMPKSRRDNTALLLFQCAFTGYVIDNAIADTSALKVAQAFKECVYRRFGALSMIRHDRDPRFMSEVFQTFADMMQARSRATLSFRPQANAQQERSVKSVMASVRVYVEDPLQQDWDELVERLLFAISNSMDTTRKETPFYLVHGWDARSTLRAMTTSIRRGFGRQSDAREWRREAGRQQEIALAMAKDYQASEKDKRAKKHNDALSRMEKASL</sequence>
<feature type="region of interest" description="Disordered" evidence="1">
    <location>
        <begin position="221"/>
        <end position="248"/>
    </location>
</feature>
<dbReference type="GO" id="GO:0015074">
    <property type="term" value="P:DNA integration"/>
    <property type="evidence" value="ECO:0007669"/>
    <property type="project" value="InterPro"/>
</dbReference>
<evidence type="ECO:0000313" key="4">
    <source>
        <dbReference type="EMBL" id="KAG3207824.1"/>
    </source>
</evidence>
<dbReference type="PROSITE" id="PS50994">
    <property type="entry name" value="INTEGRASE"/>
    <property type="match status" value="1"/>
</dbReference>
<evidence type="ECO:0000259" key="2">
    <source>
        <dbReference type="PROSITE" id="PS50994"/>
    </source>
</evidence>
<protein>
    <recommendedName>
        <fullName evidence="2">Integrase catalytic domain-containing protein</fullName>
    </recommendedName>
</protein>
<feature type="compositionally biased region" description="Basic and acidic residues" evidence="1">
    <location>
        <begin position="225"/>
        <end position="248"/>
    </location>
</feature>
<dbReference type="Gene3D" id="3.30.420.10">
    <property type="entry name" value="Ribonuclease H-like superfamily/Ribonuclease H"/>
    <property type="match status" value="1"/>
</dbReference>
<evidence type="ECO:0000313" key="3">
    <source>
        <dbReference type="EMBL" id="KAG2952423.1"/>
    </source>
</evidence>
<evidence type="ECO:0000313" key="5">
    <source>
        <dbReference type="Proteomes" id="UP000736787"/>
    </source>
</evidence>
<dbReference type="SUPFAM" id="SSF53098">
    <property type="entry name" value="Ribonuclease H-like"/>
    <property type="match status" value="1"/>
</dbReference>
<accession>A0A8T1EGV6</accession>
<organism evidence="3 5">
    <name type="scientific">Phytophthora cactorum</name>
    <dbReference type="NCBI Taxonomy" id="29920"/>
    <lineage>
        <taxon>Eukaryota</taxon>
        <taxon>Sar</taxon>
        <taxon>Stramenopiles</taxon>
        <taxon>Oomycota</taxon>
        <taxon>Peronosporomycetes</taxon>
        <taxon>Peronosporales</taxon>
        <taxon>Peronosporaceae</taxon>
        <taxon>Phytophthora</taxon>
    </lineage>
</organism>
<reference evidence="3" key="1">
    <citation type="submission" date="2018-10" db="EMBL/GenBank/DDBJ databases">
        <title>Effector identification in a new, highly contiguous assembly of the strawberry crown rot pathogen Phytophthora cactorum.</title>
        <authorList>
            <person name="Armitage A.D."/>
            <person name="Nellist C.F."/>
            <person name="Bates H."/>
            <person name="Vickerstaff R.J."/>
            <person name="Harrison R.J."/>
        </authorList>
    </citation>
    <scope>NUCLEOTIDE SEQUENCE</scope>
    <source>
        <strain evidence="3">4040</strain>
        <strain evidence="4">P421</strain>
    </source>
</reference>
<dbReference type="Proteomes" id="UP000736787">
    <property type="component" value="Unassembled WGS sequence"/>
</dbReference>
<comment type="caution">
    <text evidence="3">The sequence shown here is derived from an EMBL/GenBank/DDBJ whole genome shotgun (WGS) entry which is preliminary data.</text>
</comment>
<feature type="domain" description="Integrase catalytic" evidence="2">
    <location>
        <begin position="24"/>
        <end position="181"/>
    </location>
</feature>
<dbReference type="EMBL" id="RCMV01001629">
    <property type="protein sequence ID" value="KAG3207824.1"/>
    <property type="molecule type" value="Genomic_DNA"/>
</dbReference>
<dbReference type="PANTHER" id="PTHR37984">
    <property type="entry name" value="PROTEIN CBG26694"/>
    <property type="match status" value="1"/>
</dbReference>
<dbReference type="InterPro" id="IPR012337">
    <property type="entry name" value="RNaseH-like_sf"/>
</dbReference>
<dbReference type="VEuPathDB" id="FungiDB:PC110_g21401"/>
<dbReference type="AlphaFoldDB" id="A0A8T1EGV6"/>
<dbReference type="Proteomes" id="UP000760860">
    <property type="component" value="Unassembled WGS sequence"/>
</dbReference>
<dbReference type="InterPro" id="IPR001584">
    <property type="entry name" value="Integrase_cat-core"/>
</dbReference>
<evidence type="ECO:0000256" key="1">
    <source>
        <dbReference type="SAM" id="MobiDB-lite"/>
    </source>
</evidence>
<dbReference type="InterPro" id="IPR036397">
    <property type="entry name" value="RNaseH_sf"/>
</dbReference>
<proteinExistence type="predicted"/>